<protein>
    <submittedName>
        <fullName evidence="1">Uncharacterized protein</fullName>
    </submittedName>
</protein>
<dbReference type="Proteomes" id="UP001283361">
    <property type="component" value="Unassembled WGS sequence"/>
</dbReference>
<comment type="caution">
    <text evidence="1">The sequence shown here is derived from an EMBL/GenBank/DDBJ whole genome shotgun (WGS) entry which is preliminary data.</text>
</comment>
<name>A0AAE1A661_9GAST</name>
<organism evidence="1 2">
    <name type="scientific">Elysia crispata</name>
    <name type="common">lettuce slug</name>
    <dbReference type="NCBI Taxonomy" id="231223"/>
    <lineage>
        <taxon>Eukaryota</taxon>
        <taxon>Metazoa</taxon>
        <taxon>Spiralia</taxon>
        <taxon>Lophotrochozoa</taxon>
        <taxon>Mollusca</taxon>
        <taxon>Gastropoda</taxon>
        <taxon>Heterobranchia</taxon>
        <taxon>Euthyneura</taxon>
        <taxon>Panpulmonata</taxon>
        <taxon>Sacoglossa</taxon>
        <taxon>Placobranchoidea</taxon>
        <taxon>Plakobranchidae</taxon>
        <taxon>Elysia</taxon>
    </lineage>
</organism>
<evidence type="ECO:0000313" key="2">
    <source>
        <dbReference type="Proteomes" id="UP001283361"/>
    </source>
</evidence>
<keyword evidence="2" id="KW-1185">Reference proteome</keyword>
<accession>A0AAE1A661</accession>
<proteinExistence type="predicted"/>
<reference evidence="1" key="1">
    <citation type="journal article" date="2023" name="G3 (Bethesda)">
        <title>A reference genome for the long-term kleptoplast-retaining sea slug Elysia crispata morphotype clarki.</title>
        <authorList>
            <person name="Eastman K.E."/>
            <person name="Pendleton A.L."/>
            <person name="Shaikh M.A."/>
            <person name="Suttiyut T."/>
            <person name="Ogas R."/>
            <person name="Tomko P."/>
            <person name="Gavelis G."/>
            <person name="Widhalm J.R."/>
            <person name="Wisecaver J.H."/>
        </authorList>
    </citation>
    <scope>NUCLEOTIDE SEQUENCE</scope>
    <source>
        <strain evidence="1">ECLA1</strain>
    </source>
</reference>
<dbReference type="AlphaFoldDB" id="A0AAE1A661"/>
<gene>
    <name evidence="1" type="ORF">RRG08_027192</name>
</gene>
<dbReference type="EMBL" id="JAWDGP010002547">
    <property type="protein sequence ID" value="KAK3782018.1"/>
    <property type="molecule type" value="Genomic_DNA"/>
</dbReference>
<evidence type="ECO:0000313" key="1">
    <source>
        <dbReference type="EMBL" id="KAK3782018.1"/>
    </source>
</evidence>
<sequence length="102" mass="11096">MSSRFLIADLSVRGNGKLETFRATTSKVTCRPRALLVLTSDKAILAWRGLAAPAARDESGSAVSRKLLHNDGYLKHRDRCSSVGEMDNYAGLDSTAVSNREL</sequence>